<gene>
    <name evidence="2" type="ORF">CTOB1V02_LOCUS8270</name>
</gene>
<dbReference type="Gene3D" id="1.10.8.10">
    <property type="entry name" value="DNA helicase RuvA subunit, C-terminal domain"/>
    <property type="match status" value="1"/>
</dbReference>
<protein>
    <submittedName>
        <fullName evidence="2">Uncharacterized protein</fullName>
    </submittedName>
</protein>
<organism evidence="2">
    <name type="scientific">Cyprideis torosa</name>
    <dbReference type="NCBI Taxonomy" id="163714"/>
    <lineage>
        <taxon>Eukaryota</taxon>
        <taxon>Metazoa</taxon>
        <taxon>Ecdysozoa</taxon>
        <taxon>Arthropoda</taxon>
        <taxon>Crustacea</taxon>
        <taxon>Oligostraca</taxon>
        <taxon>Ostracoda</taxon>
        <taxon>Podocopa</taxon>
        <taxon>Podocopida</taxon>
        <taxon>Cytherocopina</taxon>
        <taxon>Cytheroidea</taxon>
        <taxon>Cytherideidae</taxon>
        <taxon>Cyprideis</taxon>
    </lineage>
</organism>
<dbReference type="EMBL" id="OB662669">
    <property type="protein sequence ID" value="CAD7230412.1"/>
    <property type="molecule type" value="Genomic_DNA"/>
</dbReference>
<dbReference type="PANTHER" id="PTHR13467:SF3">
    <property type="entry name" value="CUE DOMAIN-CONTAINING PROTEIN 1"/>
    <property type="match status" value="1"/>
</dbReference>
<dbReference type="CDD" id="cd14366">
    <property type="entry name" value="CUE_CUED1"/>
    <property type="match status" value="1"/>
</dbReference>
<dbReference type="SUPFAM" id="SSF46934">
    <property type="entry name" value="UBA-like"/>
    <property type="match status" value="1"/>
</dbReference>
<dbReference type="PANTHER" id="PTHR13467">
    <property type="entry name" value="CUE DOMAIN CONTAINING PROTEIN 1"/>
    <property type="match status" value="1"/>
</dbReference>
<feature type="compositionally biased region" description="Low complexity" evidence="1">
    <location>
        <begin position="84"/>
        <end position="95"/>
    </location>
</feature>
<feature type="region of interest" description="Disordered" evidence="1">
    <location>
        <begin position="1"/>
        <end position="22"/>
    </location>
</feature>
<dbReference type="Pfam" id="PF02845">
    <property type="entry name" value="CUE"/>
    <property type="match status" value="1"/>
</dbReference>
<evidence type="ECO:0000313" key="2">
    <source>
        <dbReference type="EMBL" id="CAD7230412.1"/>
    </source>
</evidence>
<accession>A0A7R8WEW9</accession>
<evidence type="ECO:0000256" key="1">
    <source>
        <dbReference type="SAM" id="MobiDB-lite"/>
    </source>
</evidence>
<dbReference type="PROSITE" id="PS51140">
    <property type="entry name" value="CUE"/>
    <property type="match status" value="1"/>
</dbReference>
<feature type="compositionally biased region" description="Basic and acidic residues" evidence="1">
    <location>
        <begin position="1"/>
        <end position="11"/>
    </location>
</feature>
<dbReference type="InterPro" id="IPR003892">
    <property type="entry name" value="CUE"/>
</dbReference>
<dbReference type="SMART" id="SM00546">
    <property type="entry name" value="CUE"/>
    <property type="match status" value="1"/>
</dbReference>
<name>A0A7R8WEW9_9CRUS</name>
<reference evidence="2" key="1">
    <citation type="submission" date="2020-11" db="EMBL/GenBank/DDBJ databases">
        <authorList>
            <person name="Tran Van P."/>
        </authorList>
    </citation>
    <scope>NUCLEOTIDE SEQUENCE</scope>
</reference>
<dbReference type="OrthoDB" id="5794653at2759"/>
<dbReference type="InterPro" id="IPR009060">
    <property type="entry name" value="UBA-like_sf"/>
</dbReference>
<dbReference type="AlphaFoldDB" id="A0A7R8WEW9"/>
<dbReference type="InterPro" id="IPR040192">
    <property type="entry name" value="CUEDC1"/>
</dbReference>
<proteinExistence type="predicted"/>
<sequence>MNSRGDADRAPELPPPARRRSETVELEFNQAMADFKKMFPGLDSEIIEAVLRAHNGAVDASIDELLTMASAETAAPPKRKEVSRSASVPTSSAAASEKEGPPLYAASKWKPPLLGALPPDFLRIKMEKQQRVKHNQFPVTFHTIKTSVSPVQSTSFVAPLKISDVVESED</sequence>
<feature type="region of interest" description="Disordered" evidence="1">
    <location>
        <begin position="72"/>
        <end position="104"/>
    </location>
</feature>
<dbReference type="InterPro" id="IPR040195">
    <property type="entry name" value="CUE_CUED1"/>
</dbReference>
<dbReference type="GO" id="GO:0043130">
    <property type="term" value="F:ubiquitin binding"/>
    <property type="evidence" value="ECO:0007669"/>
    <property type="project" value="InterPro"/>
</dbReference>